<dbReference type="GO" id="GO:0090529">
    <property type="term" value="P:cell septum assembly"/>
    <property type="evidence" value="ECO:0007669"/>
    <property type="project" value="InterPro"/>
</dbReference>
<accession>A0A934V6A3</accession>
<dbReference type="InterPro" id="IPR026579">
    <property type="entry name" value="FtsQ"/>
</dbReference>
<dbReference type="Gene3D" id="3.10.20.310">
    <property type="entry name" value="membrane protein fhac"/>
    <property type="match status" value="1"/>
</dbReference>
<dbReference type="InterPro" id="IPR034746">
    <property type="entry name" value="POTRA"/>
</dbReference>
<evidence type="ECO:0000256" key="4">
    <source>
        <dbReference type="ARBA" id="ARBA00022692"/>
    </source>
</evidence>
<dbReference type="RefSeq" id="WP_200349757.1">
    <property type="nucleotide sequence ID" value="NZ_BAABHZ010000010.1"/>
</dbReference>
<proteinExistence type="predicted"/>
<evidence type="ECO:0000256" key="8">
    <source>
        <dbReference type="SAM" id="Phobius"/>
    </source>
</evidence>
<sequence length="327" mass="36038">MFKRQTSKPRRRSRSQILEVRVMSPRIVWFGFLRIVGKLAKIACLLAILGGIGWGCWLGIQQAFYKNPDFRLQVIDLNPNPVIDEGGVAEVAEINLTGSLFDIDVDAVTAKLKAMPAIREAHVERHLPGKLVVRVSPRTPRAWISCPEAGLQDTRGAGAMLVDQDGVAYPCPELQLESAANLPCIQLPSSEEHPIQPGGRIPHPELAHCFRLLESARAADPDAIHWIDSVKQVNAWSLLLVTREGISATFGLGDHERQIASLRAAMDHSGEEGYDIATINLIPKHNIPITLRTEATPPRAVPIAEPTAGELREQRRSSDLKTLLNRN</sequence>
<reference evidence="10" key="1">
    <citation type="submission" date="2021-01" db="EMBL/GenBank/DDBJ databases">
        <title>Modified the classification status of verrucomicrobia.</title>
        <authorList>
            <person name="Feng X."/>
        </authorList>
    </citation>
    <scope>NUCLEOTIDE SEQUENCE</scope>
    <source>
        <strain evidence="10">JCM 18052</strain>
    </source>
</reference>
<evidence type="ECO:0000256" key="1">
    <source>
        <dbReference type="ARBA" id="ARBA00004370"/>
    </source>
</evidence>
<keyword evidence="3" id="KW-0132">Cell division</keyword>
<keyword evidence="6 8" id="KW-0472">Membrane</keyword>
<organism evidence="10 11">
    <name type="scientific">Luteolibacter yonseiensis</name>
    <dbReference type="NCBI Taxonomy" id="1144680"/>
    <lineage>
        <taxon>Bacteria</taxon>
        <taxon>Pseudomonadati</taxon>
        <taxon>Verrucomicrobiota</taxon>
        <taxon>Verrucomicrobiia</taxon>
        <taxon>Verrucomicrobiales</taxon>
        <taxon>Verrucomicrobiaceae</taxon>
        <taxon>Luteolibacter</taxon>
    </lineage>
</organism>
<dbReference type="PANTHER" id="PTHR35851">
    <property type="entry name" value="CELL DIVISION PROTEIN FTSQ"/>
    <property type="match status" value="1"/>
</dbReference>
<dbReference type="PROSITE" id="PS51779">
    <property type="entry name" value="POTRA"/>
    <property type="match status" value="1"/>
</dbReference>
<keyword evidence="2" id="KW-1003">Cell membrane</keyword>
<evidence type="ECO:0000256" key="2">
    <source>
        <dbReference type="ARBA" id="ARBA00022475"/>
    </source>
</evidence>
<comment type="subcellular location">
    <subcellularLocation>
        <location evidence="1">Membrane</location>
    </subcellularLocation>
</comment>
<dbReference type="EMBL" id="JAENIK010000004">
    <property type="protein sequence ID" value="MBK1814807.1"/>
    <property type="molecule type" value="Genomic_DNA"/>
</dbReference>
<feature type="transmembrane region" description="Helical" evidence="8">
    <location>
        <begin position="39"/>
        <end position="60"/>
    </location>
</feature>
<name>A0A934V6A3_9BACT</name>
<evidence type="ECO:0000313" key="11">
    <source>
        <dbReference type="Proteomes" id="UP000600139"/>
    </source>
</evidence>
<gene>
    <name evidence="10" type="ORF">JIN84_04225</name>
</gene>
<dbReference type="Proteomes" id="UP000600139">
    <property type="component" value="Unassembled WGS sequence"/>
</dbReference>
<evidence type="ECO:0000256" key="3">
    <source>
        <dbReference type="ARBA" id="ARBA00022618"/>
    </source>
</evidence>
<protein>
    <submittedName>
        <fullName evidence="10">FtsQ-type POTRA domain-containing protein</fullName>
    </submittedName>
</protein>
<evidence type="ECO:0000256" key="5">
    <source>
        <dbReference type="ARBA" id="ARBA00022989"/>
    </source>
</evidence>
<keyword evidence="7" id="KW-0131">Cell cycle</keyword>
<dbReference type="PANTHER" id="PTHR35851:SF1">
    <property type="entry name" value="CELL DIVISION PROTEIN FTSQ"/>
    <property type="match status" value="1"/>
</dbReference>
<keyword evidence="11" id="KW-1185">Reference proteome</keyword>
<dbReference type="GO" id="GO:0016020">
    <property type="term" value="C:membrane"/>
    <property type="evidence" value="ECO:0007669"/>
    <property type="project" value="UniProtKB-SubCell"/>
</dbReference>
<evidence type="ECO:0000313" key="10">
    <source>
        <dbReference type="EMBL" id="MBK1814807.1"/>
    </source>
</evidence>
<comment type="caution">
    <text evidence="10">The sequence shown here is derived from an EMBL/GenBank/DDBJ whole genome shotgun (WGS) entry which is preliminary data.</text>
</comment>
<keyword evidence="5 8" id="KW-1133">Transmembrane helix</keyword>
<evidence type="ECO:0000256" key="7">
    <source>
        <dbReference type="ARBA" id="ARBA00023306"/>
    </source>
</evidence>
<dbReference type="AlphaFoldDB" id="A0A934V6A3"/>
<dbReference type="Pfam" id="PF08478">
    <property type="entry name" value="POTRA_1"/>
    <property type="match status" value="1"/>
</dbReference>
<dbReference type="InterPro" id="IPR013685">
    <property type="entry name" value="POTRA_FtsQ_type"/>
</dbReference>
<evidence type="ECO:0000259" key="9">
    <source>
        <dbReference type="PROSITE" id="PS51779"/>
    </source>
</evidence>
<keyword evidence="4 8" id="KW-0812">Transmembrane</keyword>
<evidence type="ECO:0000256" key="6">
    <source>
        <dbReference type="ARBA" id="ARBA00023136"/>
    </source>
</evidence>
<feature type="domain" description="POTRA" evidence="9">
    <location>
        <begin position="70"/>
        <end position="138"/>
    </location>
</feature>